<dbReference type="GO" id="GO:0005737">
    <property type="term" value="C:cytoplasm"/>
    <property type="evidence" value="ECO:0007669"/>
    <property type="project" value="TreeGrafter"/>
</dbReference>
<name>A0A3Q9IZ99_9MICO</name>
<evidence type="ECO:0000256" key="1">
    <source>
        <dbReference type="SAM" id="MobiDB-lite"/>
    </source>
</evidence>
<dbReference type="Proteomes" id="UP000276888">
    <property type="component" value="Chromosome"/>
</dbReference>
<dbReference type="InterPro" id="IPR001509">
    <property type="entry name" value="Epimerase_deHydtase"/>
</dbReference>
<sequence>MTDVLILGGTGWLGGEAARRWMDAGARVTCLARGGRPAPYGAALVTADRDHPEAYAHVADREWEEVLDVSSTPRHVETAIAALAGRTRHWTYVSSVSVYASSDVAGQDEGAELADPAAPGEPYDYARAKAACEAAVRHALGGRTAVVRPGLVVGPGDPSDRFGYWPARFALAGGEPVLAPEAEDRTAQVIDVRDLADQIVALGRERWVGTMNAVGDPVPLARLLQLARETAGHTGDLIVADDAWLEQHEVQHWAGPRSLPLWLPRDMPGFATRTNAVYRLLGGVLRDLRVTLADTLADERARGLDRDRAGGLTRAEEEVLLAEHRSEHGAEQRADSGTGESG</sequence>
<dbReference type="GO" id="GO:0004029">
    <property type="term" value="F:aldehyde dehydrogenase (NAD+) activity"/>
    <property type="evidence" value="ECO:0007669"/>
    <property type="project" value="TreeGrafter"/>
</dbReference>
<gene>
    <name evidence="3" type="ORF">CVS47_01097</name>
</gene>
<feature type="domain" description="NAD-dependent epimerase/dehydratase" evidence="2">
    <location>
        <begin position="4"/>
        <end position="204"/>
    </location>
</feature>
<dbReference type="OrthoDB" id="7941246at2"/>
<dbReference type="AlphaFoldDB" id="A0A3Q9IZ99"/>
<dbReference type="EMBL" id="CP031423">
    <property type="protein sequence ID" value="AZS36496.1"/>
    <property type="molecule type" value="Genomic_DNA"/>
</dbReference>
<dbReference type="InterPro" id="IPR036291">
    <property type="entry name" value="NAD(P)-bd_dom_sf"/>
</dbReference>
<protein>
    <recommendedName>
        <fullName evidence="2">NAD-dependent epimerase/dehydratase domain-containing protein</fullName>
    </recommendedName>
</protein>
<dbReference type="SUPFAM" id="SSF51735">
    <property type="entry name" value="NAD(P)-binding Rossmann-fold domains"/>
    <property type="match status" value="1"/>
</dbReference>
<dbReference type="PANTHER" id="PTHR48079:SF6">
    <property type="entry name" value="NAD(P)-BINDING DOMAIN-CONTAINING PROTEIN-RELATED"/>
    <property type="match status" value="1"/>
</dbReference>
<dbReference type="PANTHER" id="PTHR48079">
    <property type="entry name" value="PROTEIN YEEZ"/>
    <property type="match status" value="1"/>
</dbReference>
<dbReference type="Pfam" id="PF01370">
    <property type="entry name" value="Epimerase"/>
    <property type="match status" value="1"/>
</dbReference>
<feature type="region of interest" description="Disordered" evidence="1">
    <location>
        <begin position="315"/>
        <end position="342"/>
    </location>
</feature>
<organism evidence="3 4">
    <name type="scientific">Microbacterium lemovicicum</name>
    <dbReference type="NCBI Taxonomy" id="1072463"/>
    <lineage>
        <taxon>Bacteria</taxon>
        <taxon>Bacillati</taxon>
        <taxon>Actinomycetota</taxon>
        <taxon>Actinomycetes</taxon>
        <taxon>Micrococcales</taxon>
        <taxon>Microbacteriaceae</taxon>
        <taxon>Microbacterium</taxon>
    </lineage>
</organism>
<dbReference type="RefSeq" id="WP_127095185.1">
    <property type="nucleotide sequence ID" value="NZ_CP031423.1"/>
</dbReference>
<feature type="compositionally biased region" description="Basic and acidic residues" evidence="1">
    <location>
        <begin position="315"/>
        <end position="334"/>
    </location>
</feature>
<keyword evidence="4" id="KW-1185">Reference proteome</keyword>
<evidence type="ECO:0000313" key="3">
    <source>
        <dbReference type="EMBL" id="AZS36496.1"/>
    </source>
</evidence>
<dbReference type="Gene3D" id="3.40.50.720">
    <property type="entry name" value="NAD(P)-binding Rossmann-like Domain"/>
    <property type="match status" value="1"/>
</dbReference>
<dbReference type="KEGG" id="mlv:CVS47_01097"/>
<evidence type="ECO:0000259" key="2">
    <source>
        <dbReference type="Pfam" id="PF01370"/>
    </source>
</evidence>
<reference evidence="3 4" key="1">
    <citation type="submission" date="2018-08" db="EMBL/GenBank/DDBJ databases">
        <title>Microbacterium lemovicicum sp. nov., a bacterium isolated from a natural uranium-rich soil.</title>
        <authorList>
            <person name="ORTET P."/>
        </authorList>
    </citation>
    <scope>NUCLEOTIDE SEQUENCE [LARGE SCALE GENOMIC DNA]</scope>
    <source>
        <strain evidence="3 4">Viu22</strain>
    </source>
</reference>
<accession>A0A3Q9IZ99</accession>
<proteinExistence type="predicted"/>
<dbReference type="InterPro" id="IPR051783">
    <property type="entry name" value="NAD(P)-dependent_oxidoreduct"/>
</dbReference>
<evidence type="ECO:0000313" key="4">
    <source>
        <dbReference type="Proteomes" id="UP000276888"/>
    </source>
</evidence>